<dbReference type="GeneID" id="19244815"/>
<dbReference type="AlphaFoldDB" id="E9DSA6"/>
<dbReference type="eggNOG" id="ENOG502RAKI">
    <property type="taxonomic scope" value="Eukaryota"/>
</dbReference>
<dbReference type="Proteomes" id="UP000002499">
    <property type="component" value="Unassembled WGS sequence"/>
</dbReference>
<dbReference type="HOGENOM" id="CLU_049763_0_0_1"/>
<keyword evidence="3" id="KW-1185">Reference proteome</keyword>
<dbReference type="OrthoDB" id="4940508at2759"/>
<proteinExistence type="predicted"/>
<sequence length="446" mass="47998">MSSLKPVDRSTFTPFNPGLVLDPNNFMAAIAIILDYINFGNSRVEVVEVRDLAQAWCKEYFNTPLFARHELDTVLEHHPNMFNFALMSRARLDPLPPEDVAMDVDGFPAYCEPSLFDDHVIHQLVDVVAARQAHLQQLHGASDHYAHVLPQVSAASLKETRIIWNIPGVMASLARLNIAALDDGTGYPMFVDPPGPTAEDGSMDAGAASTGRASGCRSEMSLDNSSGSCSMSLDRPFDDGPELSDDSFQTADSGGTFHTARTSSWAGLAAPAGDDSRMDTVVEDAAAEQGPAGEAMEGVLRGYFGMIKRRIGEARLRMMNAGDEDMSHGAKATCVYIQTGGEPFGQSDHGHRQLQKPPTTTHHHPSLKINSILGSLALAALAQATYPITGTTVNCRAGPATDPAIVRAYKKDDKVSIARQTQGPDINGGTIWDKTADGCYVSDYFV</sequence>
<evidence type="ECO:0000256" key="1">
    <source>
        <dbReference type="SAM" id="MobiDB-lite"/>
    </source>
</evidence>
<feature type="region of interest" description="Disordered" evidence="1">
    <location>
        <begin position="190"/>
        <end position="255"/>
    </location>
</feature>
<accession>E9DSA6</accession>
<protein>
    <submittedName>
        <fullName evidence="2">NlpC/P60-like cell-wall peptidase, putative</fullName>
    </submittedName>
</protein>
<organism evidence="3">
    <name type="scientific">Metarhizium acridum (strain CQMa 102)</name>
    <dbReference type="NCBI Taxonomy" id="655827"/>
    <lineage>
        <taxon>Eukaryota</taxon>
        <taxon>Fungi</taxon>
        <taxon>Dikarya</taxon>
        <taxon>Ascomycota</taxon>
        <taxon>Pezizomycotina</taxon>
        <taxon>Sordariomycetes</taxon>
        <taxon>Hypocreomycetidae</taxon>
        <taxon>Hypocreales</taxon>
        <taxon>Clavicipitaceae</taxon>
        <taxon>Metarhizium</taxon>
    </lineage>
</organism>
<feature type="compositionally biased region" description="Polar residues" evidence="1">
    <location>
        <begin position="221"/>
        <end position="231"/>
    </location>
</feature>
<dbReference type="InParanoid" id="E9DSA6"/>
<dbReference type="KEGG" id="maw:19244815"/>
<feature type="region of interest" description="Disordered" evidence="1">
    <location>
        <begin position="342"/>
        <end position="364"/>
    </location>
</feature>
<evidence type="ECO:0000313" key="3">
    <source>
        <dbReference type="Proteomes" id="UP000002499"/>
    </source>
</evidence>
<gene>
    <name evidence="2" type="ORF">MAC_00504</name>
</gene>
<evidence type="ECO:0000313" key="2">
    <source>
        <dbReference type="EMBL" id="EFY93266.1"/>
    </source>
</evidence>
<dbReference type="EMBL" id="GL698471">
    <property type="protein sequence ID" value="EFY93266.1"/>
    <property type="molecule type" value="Genomic_DNA"/>
</dbReference>
<reference evidence="2 3" key="1">
    <citation type="journal article" date="2011" name="PLoS Genet.">
        <title>Genome sequencing and comparative transcriptomics of the model entomopathogenic fungi Metarhizium anisopliae and M. acridum.</title>
        <authorList>
            <person name="Gao Q."/>
            <person name="Jin K."/>
            <person name="Ying S.H."/>
            <person name="Zhang Y."/>
            <person name="Xiao G."/>
            <person name="Shang Y."/>
            <person name="Duan Z."/>
            <person name="Hu X."/>
            <person name="Xie X.Q."/>
            <person name="Zhou G."/>
            <person name="Peng G."/>
            <person name="Luo Z."/>
            <person name="Huang W."/>
            <person name="Wang B."/>
            <person name="Fang W."/>
            <person name="Wang S."/>
            <person name="Zhong Y."/>
            <person name="Ma L.J."/>
            <person name="St Leger R.J."/>
            <person name="Zhao G.P."/>
            <person name="Pei Y."/>
            <person name="Feng M.G."/>
            <person name="Xia Y."/>
            <person name="Wang C."/>
        </authorList>
    </citation>
    <scope>NUCLEOTIDE SEQUENCE [LARGE SCALE GENOMIC DNA]</scope>
    <source>
        <strain evidence="2 3">CQMa 102</strain>
    </source>
</reference>
<name>E9DSA6_METAQ</name>